<evidence type="ECO:0000313" key="15">
    <source>
        <dbReference type="EMBL" id="SFV75670.1"/>
    </source>
</evidence>
<comment type="cofactor">
    <cofactor evidence="2">
        <name>Mg(2+)</name>
        <dbReference type="ChEBI" id="CHEBI:18420"/>
    </cofactor>
</comment>
<dbReference type="SUPFAM" id="SSF51419">
    <property type="entry name" value="PLP-binding barrel"/>
    <property type="match status" value="1"/>
</dbReference>
<dbReference type="GO" id="GO:0033388">
    <property type="term" value="P:putrescine biosynthetic process from arginine"/>
    <property type="evidence" value="ECO:0007669"/>
    <property type="project" value="TreeGrafter"/>
</dbReference>
<evidence type="ECO:0000256" key="8">
    <source>
        <dbReference type="ARBA" id="ARBA00022842"/>
    </source>
</evidence>
<dbReference type="NCBIfam" id="TIGR01273">
    <property type="entry name" value="speA"/>
    <property type="match status" value="1"/>
</dbReference>
<evidence type="ECO:0000259" key="13">
    <source>
        <dbReference type="Pfam" id="PF02784"/>
    </source>
</evidence>
<protein>
    <recommendedName>
        <fullName evidence="5">arginine decarboxylase</fullName>
        <ecNumber evidence="5">4.1.1.19</ecNumber>
    </recommendedName>
</protein>
<keyword evidence="8" id="KW-0460">Magnesium</keyword>
<dbReference type="NCBIfam" id="NF003763">
    <property type="entry name" value="PRK05354.1"/>
    <property type="match status" value="1"/>
</dbReference>
<dbReference type="InterPro" id="IPR040634">
    <property type="entry name" value="Arg_decarb_HB"/>
</dbReference>
<evidence type="ECO:0000256" key="6">
    <source>
        <dbReference type="ARBA" id="ARBA00022723"/>
    </source>
</evidence>
<evidence type="ECO:0000259" key="14">
    <source>
        <dbReference type="Pfam" id="PF17810"/>
    </source>
</evidence>
<dbReference type="AlphaFoldDB" id="A0A1W1D5A0"/>
<evidence type="ECO:0000256" key="12">
    <source>
        <dbReference type="ARBA" id="ARBA00023239"/>
    </source>
</evidence>
<dbReference type="GO" id="GO:0046872">
    <property type="term" value="F:metal ion binding"/>
    <property type="evidence" value="ECO:0007669"/>
    <property type="project" value="UniProtKB-KW"/>
</dbReference>
<comment type="function">
    <text evidence="3">Catalyzes the biosynthesis of agmatine from arginine.</text>
</comment>
<evidence type="ECO:0000256" key="5">
    <source>
        <dbReference type="ARBA" id="ARBA00012426"/>
    </source>
</evidence>
<evidence type="ECO:0000256" key="4">
    <source>
        <dbReference type="ARBA" id="ARBA00008357"/>
    </source>
</evidence>
<dbReference type="PIRSF" id="PIRSF001336">
    <property type="entry name" value="Arg_decrbxlase"/>
    <property type="match status" value="1"/>
</dbReference>
<name>A0A1W1D5A0_9ZZZZ</name>
<dbReference type="EMBL" id="FPHP01000045">
    <property type="protein sequence ID" value="SFV75670.1"/>
    <property type="molecule type" value="Genomic_DNA"/>
</dbReference>
<dbReference type="PROSITE" id="PS00878">
    <property type="entry name" value="ODR_DC_2_1"/>
    <property type="match status" value="1"/>
</dbReference>
<dbReference type="GO" id="GO:0008295">
    <property type="term" value="P:spermidine biosynthetic process"/>
    <property type="evidence" value="ECO:0007669"/>
    <property type="project" value="UniProtKB-KW"/>
</dbReference>
<dbReference type="Gene3D" id="2.40.37.10">
    <property type="entry name" value="Lyase, Ornithine Decarboxylase, Chain A, domain 1"/>
    <property type="match status" value="1"/>
</dbReference>
<keyword evidence="11" id="KW-0620">Polyamine biosynthesis</keyword>
<dbReference type="CDD" id="cd06830">
    <property type="entry name" value="PLPDE_III_ADC"/>
    <property type="match status" value="1"/>
</dbReference>
<dbReference type="Gene3D" id="1.10.287.3440">
    <property type="match status" value="1"/>
</dbReference>
<dbReference type="PRINTS" id="PR01180">
    <property type="entry name" value="ARGDCRBXLASE"/>
</dbReference>
<dbReference type="GO" id="GO:0006527">
    <property type="term" value="P:L-arginine catabolic process"/>
    <property type="evidence" value="ECO:0007669"/>
    <property type="project" value="InterPro"/>
</dbReference>
<dbReference type="SUPFAM" id="SSF50621">
    <property type="entry name" value="Alanine racemase C-terminal domain-like"/>
    <property type="match status" value="1"/>
</dbReference>
<accession>A0A1W1D5A0</accession>
<feature type="domain" description="Orn/DAP/Arg decarboxylase 2 N-terminal" evidence="13">
    <location>
        <begin position="68"/>
        <end position="327"/>
    </location>
</feature>
<dbReference type="Gene3D" id="3.20.20.10">
    <property type="entry name" value="Alanine racemase"/>
    <property type="match status" value="1"/>
</dbReference>
<dbReference type="Gene3D" id="1.20.58.930">
    <property type="match status" value="1"/>
</dbReference>
<sequence length="609" mass="69161">MRNYGLDIWADDNFFIDDAYLRVNYKSKPSLVEIIQKIREKNIRGPILLRFEHLIQKQITNLYTSFQSAMKENKYQGNFHAVFPLKVNQFPNVVKRVVKQGEPFGYGLEAGSKAELILAMAMSHKKSKITVNGFKDKEMITLGFIAAQSGYDITIIIEGLQELKTIIEVANETNIAVPHIGLRVRLHSSGIGTWAKSGGMDAKFGLTSTEIIEALKLLKQSQLLPYLTMIHFHIGSQMSDIAPLKKALREAGNIYAELKKMGANALNAINIGGGLAVEYDQHSHTKSKNYSIFEFASSVVFLLGEIMNAKGVKHPDIFTESGRFIVASHAVLVTPVLELFSQDYHKSLLHLKEKNPPLVEELYYLYNKINEKNCIEYLHDALDHVESLLTLFDLGYIDLQDRSNAEILVHNIIKKSLVLTSSYTIQELQNLQNFMQERYLINGSIFQSLPDYWGLKQHFPVMPLHFLDQKPSRGASLWDITCDSDGEIGFNLQKPLFLHDIDIEKEDYFLGFFNVGAYQETLGMNHNLFTHPSEFSVIINEDGYELVDEVESKNIIEVLESIGYDKESLLNKIKTNLIASDFITEKEKSDTLAKLELFLTQNGYLRTTN</sequence>
<feature type="domain" description="Arginine decarboxylase helical bundle" evidence="14">
    <location>
        <begin position="352"/>
        <end position="419"/>
    </location>
</feature>
<evidence type="ECO:0000256" key="9">
    <source>
        <dbReference type="ARBA" id="ARBA00022898"/>
    </source>
</evidence>
<keyword evidence="12 15" id="KW-0456">Lyase</keyword>
<gene>
    <name evidence="15" type="ORF">MNB_SM-3-1105</name>
</gene>
<dbReference type="InterPro" id="IPR002985">
    <property type="entry name" value="Arg_decrbxlase"/>
</dbReference>
<evidence type="ECO:0000256" key="3">
    <source>
        <dbReference type="ARBA" id="ARBA00002257"/>
    </source>
</evidence>
<dbReference type="PANTHER" id="PTHR43295:SF9">
    <property type="entry name" value="BIOSYNTHETIC ARGININE DECARBOXYLASE"/>
    <property type="match status" value="1"/>
</dbReference>
<dbReference type="Pfam" id="PF17810">
    <property type="entry name" value="Arg_decarb_HB"/>
    <property type="match status" value="1"/>
</dbReference>
<dbReference type="InterPro" id="IPR022644">
    <property type="entry name" value="De-COase2_N"/>
</dbReference>
<dbReference type="Pfam" id="PF02784">
    <property type="entry name" value="Orn_Arg_deC_N"/>
    <property type="match status" value="1"/>
</dbReference>
<keyword evidence="10" id="KW-0745">Spermidine biosynthesis</keyword>
<keyword evidence="9" id="KW-0663">Pyridoxal phosphate</keyword>
<dbReference type="GO" id="GO:0008792">
    <property type="term" value="F:arginine decarboxylase activity"/>
    <property type="evidence" value="ECO:0007669"/>
    <property type="project" value="UniProtKB-EC"/>
</dbReference>
<proteinExistence type="inferred from homology"/>
<keyword evidence="7" id="KW-0210">Decarboxylase</keyword>
<evidence type="ECO:0000256" key="7">
    <source>
        <dbReference type="ARBA" id="ARBA00022793"/>
    </source>
</evidence>
<dbReference type="EC" id="4.1.1.19" evidence="5"/>
<evidence type="ECO:0000256" key="11">
    <source>
        <dbReference type="ARBA" id="ARBA00023115"/>
    </source>
</evidence>
<dbReference type="InterPro" id="IPR009006">
    <property type="entry name" value="Ala_racemase/Decarboxylase_C"/>
</dbReference>
<comment type="similarity">
    <text evidence="4">Belongs to the Orn/Lys/Arg decarboxylase class-II family. SpeA subfamily.</text>
</comment>
<dbReference type="PRINTS" id="PR01179">
    <property type="entry name" value="ODADCRBXLASE"/>
</dbReference>
<evidence type="ECO:0000256" key="10">
    <source>
        <dbReference type="ARBA" id="ARBA00023066"/>
    </source>
</evidence>
<comment type="cofactor">
    <cofactor evidence="1">
        <name>pyridoxal 5'-phosphate</name>
        <dbReference type="ChEBI" id="CHEBI:597326"/>
    </cofactor>
</comment>
<dbReference type="PANTHER" id="PTHR43295">
    <property type="entry name" value="ARGININE DECARBOXYLASE"/>
    <property type="match status" value="1"/>
</dbReference>
<dbReference type="InterPro" id="IPR000183">
    <property type="entry name" value="Orn/DAP/Arg_de-COase"/>
</dbReference>
<evidence type="ECO:0000256" key="2">
    <source>
        <dbReference type="ARBA" id="ARBA00001946"/>
    </source>
</evidence>
<dbReference type="InterPro" id="IPR022653">
    <property type="entry name" value="De-COase2_pyr-phos_BS"/>
</dbReference>
<evidence type="ECO:0000256" key="1">
    <source>
        <dbReference type="ARBA" id="ARBA00001933"/>
    </source>
</evidence>
<organism evidence="15">
    <name type="scientific">hydrothermal vent metagenome</name>
    <dbReference type="NCBI Taxonomy" id="652676"/>
    <lineage>
        <taxon>unclassified sequences</taxon>
        <taxon>metagenomes</taxon>
        <taxon>ecological metagenomes</taxon>
    </lineage>
</organism>
<dbReference type="InterPro" id="IPR029066">
    <property type="entry name" value="PLP-binding_barrel"/>
</dbReference>
<keyword evidence="6" id="KW-0479">Metal-binding</keyword>
<reference evidence="15" key="1">
    <citation type="submission" date="2016-10" db="EMBL/GenBank/DDBJ databases">
        <authorList>
            <person name="de Groot N.N."/>
        </authorList>
    </citation>
    <scope>NUCLEOTIDE SEQUENCE</scope>
</reference>